<dbReference type="AlphaFoldDB" id="A0A0V0R725"/>
<reference evidence="3 4" key="1">
    <citation type="journal article" date="2015" name="Sci. Rep.">
        <title>Genome of the facultative scuticociliatosis pathogen Pseudocohnilembus persalinus provides insight into its virulence through horizontal gene transfer.</title>
        <authorList>
            <person name="Xiong J."/>
            <person name="Wang G."/>
            <person name="Cheng J."/>
            <person name="Tian M."/>
            <person name="Pan X."/>
            <person name="Warren A."/>
            <person name="Jiang C."/>
            <person name="Yuan D."/>
            <person name="Miao W."/>
        </authorList>
    </citation>
    <scope>NUCLEOTIDE SEQUENCE [LARGE SCALE GENOMIC DNA]</scope>
    <source>
        <strain evidence="3">36N120E</strain>
    </source>
</reference>
<evidence type="ECO:0000313" key="4">
    <source>
        <dbReference type="Proteomes" id="UP000054937"/>
    </source>
</evidence>
<feature type="compositionally biased region" description="Low complexity" evidence="2">
    <location>
        <begin position="582"/>
        <end position="609"/>
    </location>
</feature>
<evidence type="ECO:0008006" key="5">
    <source>
        <dbReference type="Google" id="ProtNLM"/>
    </source>
</evidence>
<dbReference type="Proteomes" id="UP000054937">
    <property type="component" value="Unassembled WGS sequence"/>
</dbReference>
<protein>
    <recommendedName>
        <fullName evidence="5">EF-hand domain-containing protein</fullName>
    </recommendedName>
</protein>
<name>A0A0V0R725_PSEPJ</name>
<evidence type="ECO:0000313" key="3">
    <source>
        <dbReference type="EMBL" id="KRX10317.1"/>
    </source>
</evidence>
<sequence length="1187" mass="140760">MEVQGIGLNLVGNLGESLFTEKIFKERAENYIYKIIEIGNLKSKDKIFNILKINMYKTLGILAFSGTYFQEKKQIVDQMLKILLNAAQMEKNINILQKQKQILDQILIFSNTSRDKLSQNGIKGLGVTINRIFKKSENLSEFFENQEEFQNCKKQILSSYLLGFQNSQAKVVWNTCSSYSFLVQRCENQEIQAFLNGNNQVLEQFYLLLESCNNFKTQIHCIAVLNSFQEKEQYGVFLCKMFESCFKLLGDKAEQAYSFTEFKFLEELYLRGGVLLIKLGNFLDERKKDDQKIIWEYFIKKSYYCQEIVIKFILQLWKLSKHELALEDQEKEKFITEEGLVQEEGIKEKVFNLQKKEIQQKNGKQLEEQQIQIESQIRKIQFDFTLKEDNIKKYNQKQLLAKNCIREKQNNYIKNQLKQIQKFCAKFCNFVDSNEEATVSFNVYDMMKSYSQIDINQNQLEQINFLTNFINLSELQIVAGKNINRLPDNLEGIQNLEILDLKDTQIEINQSFVNNLIQLRNLQILCTRLEPAQHQKLLTLLSRKNLQIVVQNESLKSKNNDKNQQAYQDDKYDFSNTDSPDNIQNKLRNNNNNNYNQSFQQQNGSSNKNGYQYQQEHIQNAQAQEFKLDLESIREIAKLYDQIRELYRQKNLDDDKKMEQHFDMNTKRILRDLKAKLDSFNKKKEIKENNFEDQNLVFLEDYNKQISQIKARYALIDICFDKGMIYLQQFMPQGKFVFEQLHDSLAMIFKDFSQIFQNFFLQFDYLIRIYQEKVNDQQIDLEEKQSEIELLQIKLEEQKNNQEKQIQAIVNNNDQFNAQGIQFWRQENYQLKEQLKNMEEENQNYLKKIIKLTKKNNGHLVRSNSNSPDRKKFINQGELQFQKSQSFIGQDESFNKSQIYLENNKVFKKFSLNQFKDFIQELYLAKNKYNEKQKKLGLVEETMEKYMYTYLNEKYGLKNMVLEYANSVIEAIKDYAPIDADVKLFGLILKNEVDEDFNQVQSQLKETIQNILKSFNMNLNQKSKQISEIEEIIKQKLKGYISLNEAQEIINYLYSEAETEFIYEKIDQKKIQASEMSHFGEDSLNNNKNRNYIQNQYQIQKNGKNQGYSNNNKQNNYSNQQGYGANQREEVIKYSEFEKILLDFQLNQYQGFLKPLVLIYRSMDIDLHGSINQKEYANLVEQFGSVL</sequence>
<keyword evidence="4" id="KW-1185">Reference proteome</keyword>
<proteinExistence type="predicted"/>
<feature type="region of interest" description="Disordered" evidence="2">
    <location>
        <begin position="557"/>
        <end position="609"/>
    </location>
</feature>
<organism evidence="3 4">
    <name type="scientific">Pseudocohnilembus persalinus</name>
    <name type="common">Ciliate</name>
    <dbReference type="NCBI Taxonomy" id="266149"/>
    <lineage>
        <taxon>Eukaryota</taxon>
        <taxon>Sar</taxon>
        <taxon>Alveolata</taxon>
        <taxon>Ciliophora</taxon>
        <taxon>Intramacronucleata</taxon>
        <taxon>Oligohymenophorea</taxon>
        <taxon>Scuticociliatia</taxon>
        <taxon>Philasterida</taxon>
        <taxon>Pseudocohnilembidae</taxon>
        <taxon>Pseudocohnilembus</taxon>
    </lineage>
</organism>
<feature type="coiled-coil region" evidence="1">
    <location>
        <begin position="767"/>
        <end position="855"/>
    </location>
</feature>
<dbReference type="EMBL" id="LDAU01000031">
    <property type="protein sequence ID" value="KRX10317.1"/>
    <property type="molecule type" value="Genomic_DNA"/>
</dbReference>
<gene>
    <name evidence="3" type="ORF">PPERSA_02734</name>
</gene>
<dbReference type="PANTHER" id="PTHR16306">
    <property type="entry name" value="TRANSLIN-ASSOCIATED FACTOR X-INTERACTING PROTEIN 1"/>
    <property type="match status" value="1"/>
</dbReference>
<dbReference type="PANTHER" id="PTHR16306:SF1">
    <property type="entry name" value="CHROMOSOME UNDETERMINED SCAFFOLD_7, WHOLE GENOME SHOTGUN SEQUENCE"/>
    <property type="match status" value="1"/>
</dbReference>
<dbReference type="GO" id="GO:0005737">
    <property type="term" value="C:cytoplasm"/>
    <property type="evidence" value="ECO:0007669"/>
    <property type="project" value="TreeGrafter"/>
</dbReference>
<dbReference type="SUPFAM" id="SSF52058">
    <property type="entry name" value="L domain-like"/>
    <property type="match status" value="1"/>
</dbReference>
<accession>A0A0V0R725</accession>
<comment type="caution">
    <text evidence="3">The sequence shown here is derived from an EMBL/GenBank/DDBJ whole genome shotgun (WGS) entry which is preliminary data.</text>
</comment>
<keyword evidence="1" id="KW-0175">Coiled coil</keyword>
<evidence type="ECO:0000256" key="1">
    <source>
        <dbReference type="SAM" id="Coils"/>
    </source>
</evidence>
<feature type="coiled-coil region" evidence="1">
    <location>
        <begin position="79"/>
        <end position="106"/>
    </location>
</feature>
<feature type="region of interest" description="Disordered" evidence="2">
    <location>
        <begin position="1103"/>
        <end position="1122"/>
    </location>
</feature>
<dbReference type="InParanoid" id="A0A0V0R725"/>
<evidence type="ECO:0000256" key="2">
    <source>
        <dbReference type="SAM" id="MobiDB-lite"/>
    </source>
</evidence>
<dbReference type="OrthoDB" id="2021138at2759"/>